<gene>
    <name evidence="2" type="ORF">H5V45_02080</name>
</gene>
<accession>A0A7X0V8X7</accession>
<evidence type="ECO:0000256" key="1">
    <source>
        <dbReference type="SAM" id="MobiDB-lite"/>
    </source>
</evidence>
<organism evidence="2 3">
    <name type="scientific">Nocardioides luti</name>
    <dbReference type="NCBI Taxonomy" id="2761101"/>
    <lineage>
        <taxon>Bacteria</taxon>
        <taxon>Bacillati</taxon>
        <taxon>Actinomycetota</taxon>
        <taxon>Actinomycetes</taxon>
        <taxon>Propionibacteriales</taxon>
        <taxon>Nocardioidaceae</taxon>
        <taxon>Nocardioides</taxon>
    </lineage>
</organism>
<proteinExistence type="predicted"/>
<dbReference type="EMBL" id="JACKXE010000001">
    <property type="protein sequence ID" value="MBB6626099.1"/>
    <property type="molecule type" value="Genomic_DNA"/>
</dbReference>
<sequence length="203" mass="20925">MVVGLLALSSLTGCDDATSAESGPVQTADTAVDEMTAHGGQICPARLPRSATDDNSVGGGPVAPEAPRLGAPDAAWICRYEPHLGRRTPTDGRVVTFRATGDARPVEAERLPDFAAALAGLETADPDRSCFADLGPRWMLVYALDHDLTGVVMNEYGCGDVRLTDDPFDVAPGDATQPGTVAGILSAPEGFLAALKSAYADGA</sequence>
<dbReference type="AlphaFoldDB" id="A0A7X0V8X7"/>
<feature type="region of interest" description="Disordered" evidence="1">
    <location>
        <begin position="43"/>
        <end position="66"/>
    </location>
</feature>
<evidence type="ECO:0000313" key="3">
    <source>
        <dbReference type="Proteomes" id="UP000523955"/>
    </source>
</evidence>
<comment type="caution">
    <text evidence="2">The sequence shown here is derived from an EMBL/GenBank/DDBJ whole genome shotgun (WGS) entry which is preliminary data.</text>
</comment>
<protein>
    <submittedName>
        <fullName evidence="2">Uncharacterized protein</fullName>
    </submittedName>
</protein>
<evidence type="ECO:0000313" key="2">
    <source>
        <dbReference type="EMBL" id="MBB6626099.1"/>
    </source>
</evidence>
<keyword evidence="3" id="KW-1185">Reference proteome</keyword>
<dbReference type="Proteomes" id="UP000523955">
    <property type="component" value="Unassembled WGS sequence"/>
</dbReference>
<name>A0A7X0V8X7_9ACTN</name>
<reference evidence="2 3" key="1">
    <citation type="submission" date="2020-08" db="EMBL/GenBank/DDBJ databases">
        <authorList>
            <person name="Seo M.-J."/>
        </authorList>
    </citation>
    <scope>NUCLEOTIDE SEQUENCE [LARGE SCALE GENOMIC DNA]</scope>
    <source>
        <strain evidence="2 3">KIGAM211</strain>
    </source>
</reference>
<dbReference type="RefSeq" id="WP_185251409.1">
    <property type="nucleotide sequence ID" value="NZ_JACKXE010000001.1"/>
</dbReference>